<dbReference type="InterPro" id="IPR006504">
    <property type="entry name" value="Tscrpt_reg_Spx/MgsR"/>
</dbReference>
<dbReference type="Proteomes" id="UP001596620">
    <property type="component" value="Unassembled WGS sequence"/>
</dbReference>
<dbReference type="Pfam" id="PF03960">
    <property type="entry name" value="ArsC"/>
    <property type="match status" value="1"/>
</dbReference>
<comment type="similarity">
    <text evidence="1">Belongs to the ArsC family.</text>
</comment>
<dbReference type="InterPro" id="IPR036249">
    <property type="entry name" value="Thioredoxin-like_sf"/>
</dbReference>
<name>A0ABW2URM5_9BACI</name>
<dbReference type="InterPro" id="IPR006660">
    <property type="entry name" value="Arsenate_reductase-like"/>
</dbReference>
<proteinExistence type="inferred from homology"/>
<sequence>MTVTIYGTPCLSARKAKEWLTDHAIPYAERNTAKVPLTLHELQAILRLTLNGTDDIISTRSNVYKDLQEDISTLSLKQLLDLIQTHPGLLRNPIMIDEKRLQIGFNAEEIRQFIPRKMRETEWLNWRLNHLWPVEG</sequence>
<dbReference type="NCBIfam" id="TIGR01617">
    <property type="entry name" value="arsC_related"/>
    <property type="match status" value="1"/>
</dbReference>
<dbReference type="PROSITE" id="PS51353">
    <property type="entry name" value="ARSC"/>
    <property type="match status" value="1"/>
</dbReference>
<organism evidence="2 3">
    <name type="scientific">Lentibacillus kimchii</name>
    <dbReference type="NCBI Taxonomy" id="1542911"/>
    <lineage>
        <taxon>Bacteria</taxon>
        <taxon>Bacillati</taxon>
        <taxon>Bacillota</taxon>
        <taxon>Bacilli</taxon>
        <taxon>Bacillales</taxon>
        <taxon>Bacillaceae</taxon>
        <taxon>Lentibacillus</taxon>
    </lineage>
</organism>
<dbReference type="PANTHER" id="PTHR30041:SF7">
    <property type="entry name" value="GLOBAL TRANSCRIPTIONAL REGULATOR SPX"/>
    <property type="match status" value="1"/>
</dbReference>
<dbReference type="RefSeq" id="WP_382357951.1">
    <property type="nucleotide sequence ID" value="NZ_JBHTGR010000006.1"/>
</dbReference>
<keyword evidence="3" id="KW-1185">Reference proteome</keyword>
<evidence type="ECO:0000256" key="1">
    <source>
        <dbReference type="PROSITE-ProRule" id="PRU01282"/>
    </source>
</evidence>
<accession>A0ABW2URM5</accession>
<dbReference type="NCBIfam" id="NF002459">
    <property type="entry name" value="PRK01655.1"/>
    <property type="match status" value="1"/>
</dbReference>
<dbReference type="EMBL" id="JBHTGR010000006">
    <property type="protein sequence ID" value="MFC7746461.1"/>
    <property type="molecule type" value="Genomic_DNA"/>
</dbReference>
<dbReference type="SUPFAM" id="SSF52833">
    <property type="entry name" value="Thioredoxin-like"/>
    <property type="match status" value="1"/>
</dbReference>
<reference evidence="3" key="1">
    <citation type="journal article" date="2019" name="Int. J. Syst. Evol. Microbiol.">
        <title>The Global Catalogue of Microorganisms (GCM) 10K type strain sequencing project: providing services to taxonomists for standard genome sequencing and annotation.</title>
        <authorList>
            <consortium name="The Broad Institute Genomics Platform"/>
            <consortium name="The Broad Institute Genome Sequencing Center for Infectious Disease"/>
            <person name="Wu L."/>
            <person name="Ma J."/>
        </authorList>
    </citation>
    <scope>NUCLEOTIDE SEQUENCE [LARGE SCALE GENOMIC DNA]</scope>
    <source>
        <strain evidence="3">JCM 30234</strain>
    </source>
</reference>
<evidence type="ECO:0000313" key="3">
    <source>
        <dbReference type="Proteomes" id="UP001596620"/>
    </source>
</evidence>
<evidence type="ECO:0000313" key="2">
    <source>
        <dbReference type="EMBL" id="MFC7746461.1"/>
    </source>
</evidence>
<dbReference type="CDD" id="cd03032">
    <property type="entry name" value="ArsC_Spx"/>
    <property type="match status" value="1"/>
</dbReference>
<protein>
    <submittedName>
        <fullName evidence="2">Transcriptional regulator Spx</fullName>
    </submittedName>
</protein>
<dbReference type="Gene3D" id="3.40.30.10">
    <property type="entry name" value="Glutaredoxin"/>
    <property type="match status" value="1"/>
</dbReference>
<comment type="caution">
    <text evidence="2">The sequence shown here is derived from an EMBL/GenBank/DDBJ whole genome shotgun (WGS) entry which is preliminary data.</text>
</comment>
<dbReference type="PANTHER" id="PTHR30041">
    <property type="entry name" value="ARSENATE REDUCTASE"/>
    <property type="match status" value="1"/>
</dbReference>
<gene>
    <name evidence="2" type="primary">spx</name>
    <name evidence="2" type="ORF">ACFQU8_04295</name>
</gene>